<dbReference type="AlphaFoldDB" id="A0AAD5WND2"/>
<dbReference type="EMBL" id="JAKWBI020000456">
    <property type="protein sequence ID" value="KAJ2894797.1"/>
    <property type="molecule type" value="Genomic_DNA"/>
</dbReference>
<evidence type="ECO:0000256" key="2">
    <source>
        <dbReference type="SAM" id="SignalP"/>
    </source>
</evidence>
<name>A0AAD5WND2_9PEZI</name>
<proteinExistence type="predicted"/>
<feature type="signal peptide" evidence="2">
    <location>
        <begin position="1"/>
        <end position="17"/>
    </location>
</feature>
<comment type="caution">
    <text evidence="3">The sequence shown here is derived from an EMBL/GenBank/DDBJ whole genome shotgun (WGS) entry which is preliminary data.</text>
</comment>
<feature type="compositionally biased region" description="Acidic residues" evidence="1">
    <location>
        <begin position="214"/>
        <end position="233"/>
    </location>
</feature>
<feature type="compositionally biased region" description="Low complexity" evidence="1">
    <location>
        <begin position="200"/>
        <end position="213"/>
    </location>
</feature>
<feature type="region of interest" description="Disordered" evidence="1">
    <location>
        <begin position="163"/>
        <end position="233"/>
    </location>
</feature>
<evidence type="ECO:0000313" key="4">
    <source>
        <dbReference type="Proteomes" id="UP001201980"/>
    </source>
</evidence>
<sequence>MFTKTFTLALLVVYAEARFGQEQIPAAAIQALGDFGNPGEAATLAGQVPSALLAGSNACDKLSLADEIVAALGNSAEVIAAAQGLVGAEKNTNPFAVAIPSLCSDVDLPATAELQGIIPLIDPDTEGADVQNANAATSLQTPFDADGLSVADISAAQGFANFTAQGSDGSTEDVAGADEEDAGEEEDVNENDEEEEEDAGNAVQCGGAAAPANGEDDAADDEENADADADVDGAGDGLTTSSIAGLDFGLCIPTMDLLGGRNNRPVDELTFAPNDALLVTLQPEALDPLIIINFLCDALTNFCDANQAAKDACEAAQDDFEAIEDLARDASTAQDWNAALGFANVAFE</sequence>
<organism evidence="3 4">
    <name type="scientific">Zalerion maritima</name>
    <dbReference type="NCBI Taxonomy" id="339359"/>
    <lineage>
        <taxon>Eukaryota</taxon>
        <taxon>Fungi</taxon>
        <taxon>Dikarya</taxon>
        <taxon>Ascomycota</taxon>
        <taxon>Pezizomycotina</taxon>
        <taxon>Sordariomycetes</taxon>
        <taxon>Lulworthiomycetidae</taxon>
        <taxon>Lulworthiales</taxon>
        <taxon>Lulworthiaceae</taxon>
        <taxon>Zalerion</taxon>
    </lineage>
</organism>
<keyword evidence="4" id="KW-1185">Reference proteome</keyword>
<evidence type="ECO:0000313" key="3">
    <source>
        <dbReference type="EMBL" id="KAJ2894797.1"/>
    </source>
</evidence>
<evidence type="ECO:0000256" key="1">
    <source>
        <dbReference type="SAM" id="MobiDB-lite"/>
    </source>
</evidence>
<protein>
    <submittedName>
        <fullName evidence="3">Uncharacterized protein</fullName>
    </submittedName>
</protein>
<reference evidence="3" key="1">
    <citation type="submission" date="2022-07" db="EMBL/GenBank/DDBJ databases">
        <title>Draft genome sequence of Zalerion maritima ATCC 34329, a (micro)plastics degrading marine fungus.</title>
        <authorList>
            <person name="Paco A."/>
            <person name="Goncalves M.F.M."/>
            <person name="Rocha-Santos T.A.P."/>
            <person name="Alves A."/>
        </authorList>
    </citation>
    <scope>NUCLEOTIDE SEQUENCE</scope>
    <source>
        <strain evidence="3">ATCC 34329</strain>
    </source>
</reference>
<feature type="compositionally biased region" description="Acidic residues" evidence="1">
    <location>
        <begin position="175"/>
        <end position="199"/>
    </location>
</feature>
<dbReference type="Proteomes" id="UP001201980">
    <property type="component" value="Unassembled WGS sequence"/>
</dbReference>
<feature type="chain" id="PRO_5042173835" evidence="2">
    <location>
        <begin position="18"/>
        <end position="348"/>
    </location>
</feature>
<gene>
    <name evidence="3" type="ORF">MKZ38_007226</name>
</gene>
<accession>A0AAD5WND2</accession>
<keyword evidence="2" id="KW-0732">Signal</keyword>